<feature type="compositionally biased region" description="Basic and acidic residues" evidence="4">
    <location>
        <begin position="723"/>
        <end position="745"/>
    </location>
</feature>
<evidence type="ECO:0000256" key="1">
    <source>
        <dbReference type="ARBA" id="ARBA00004123"/>
    </source>
</evidence>
<dbReference type="InParanoid" id="A0A1Y2DD33"/>
<evidence type="ECO:0000256" key="3">
    <source>
        <dbReference type="ARBA" id="ARBA00023242"/>
    </source>
</evidence>
<accession>A0A1Y2DD33</accession>
<keyword evidence="3" id="KW-0539">Nucleus</keyword>
<dbReference type="GeneID" id="63773111"/>
<dbReference type="EMBL" id="MCFJ01000020">
    <property type="protein sequence ID" value="ORY57192.1"/>
    <property type="molecule type" value="Genomic_DNA"/>
</dbReference>
<feature type="compositionally biased region" description="Basic and acidic residues" evidence="4">
    <location>
        <begin position="46"/>
        <end position="57"/>
    </location>
</feature>
<evidence type="ECO:0000313" key="6">
    <source>
        <dbReference type="Proteomes" id="UP000193689"/>
    </source>
</evidence>
<dbReference type="OrthoDB" id="10266662at2759"/>
<feature type="region of interest" description="Disordered" evidence="4">
    <location>
        <begin position="84"/>
        <end position="228"/>
    </location>
</feature>
<comment type="subcellular location">
    <subcellularLocation>
        <location evidence="1">Nucleus</location>
    </subcellularLocation>
</comment>
<dbReference type="GO" id="GO:0030691">
    <property type="term" value="C:Noc2p-Noc3p complex"/>
    <property type="evidence" value="ECO:0007669"/>
    <property type="project" value="EnsemblFungi"/>
</dbReference>
<reference evidence="5 6" key="1">
    <citation type="submission" date="2016-07" db="EMBL/GenBank/DDBJ databases">
        <title>Pervasive Adenine N6-methylation of Active Genes in Fungi.</title>
        <authorList>
            <consortium name="DOE Joint Genome Institute"/>
            <person name="Mondo S.J."/>
            <person name="Dannebaum R.O."/>
            <person name="Kuo R.C."/>
            <person name="Labutti K."/>
            <person name="Haridas S."/>
            <person name="Kuo A."/>
            <person name="Salamov A."/>
            <person name="Ahrendt S.R."/>
            <person name="Lipzen A."/>
            <person name="Sullivan W."/>
            <person name="Andreopoulos W.B."/>
            <person name="Clum A."/>
            <person name="Lindquist E."/>
            <person name="Daum C."/>
            <person name="Ramamoorthy G.K."/>
            <person name="Gryganskyi A."/>
            <person name="Culley D."/>
            <person name="Magnuson J.K."/>
            <person name="James T.Y."/>
            <person name="O'Malley M.A."/>
            <person name="Stajich J.E."/>
            <person name="Spatafora J.W."/>
            <person name="Visel A."/>
            <person name="Grigoriev I.V."/>
        </authorList>
    </citation>
    <scope>NUCLEOTIDE SEQUENCE [LARGE SCALE GENOMIC DNA]</scope>
    <source>
        <strain evidence="5 6">CBS 129021</strain>
    </source>
</reference>
<dbReference type="InterPro" id="IPR005343">
    <property type="entry name" value="Noc2"/>
</dbReference>
<dbReference type="PANTHER" id="PTHR12687:SF4">
    <property type="entry name" value="NUCLEOLAR COMPLEX PROTEIN 2 HOMOLOG"/>
    <property type="match status" value="1"/>
</dbReference>
<dbReference type="RefSeq" id="XP_040710544.1">
    <property type="nucleotide sequence ID" value="XM_040856899.1"/>
</dbReference>
<sequence>MAGAKKNFKATKKFETKHLKGVLDQRKASAKLKQRHQVKEKKQAKKSRDDEFYKGPEDGAAASKVVGTKKTANVSEMSVDDFFGGGFEILDKPQPGKKASKKLGKRKRDEPAEDDDVQEDEASGLDESSAEEQSSGSDDEDLDDGDEDLGMSKEAMDALAKDDPEFYQFLKENDPEALEFDNPDLAELDELSADEAEEQPKKKRKKDQKKSKKADESDDEVEVEGDSNELTQAMVARWKASMNEKHSLRAARQVVLAFRSAAHLNEEDEDSEKTQRYNIASPEVFHDVLMVALKDVPEVLQHHVPVKELPSGKVQVPTDSKKFKTLSVLLKTYISAILHLLDTLSDDASLKLTLSALTPLVPYLLSFRKLLKNLIKTVVNFWSLSTSSEPTRITAFLVLRRLVVVGDKGIRETVLKATYQGLIAGARVTNVNTIQGINLMKNSAADLWGIDQNIGYTTAFTFIRQLAIHLRNSIVHNQKESYKNVYNWQYVHSLDFWSYVLSEHCSPLKEAESGKESQLKLLIYPLVQVTLGAMRLIPTATYFPLRFHLIRSLLRISRATGTYIPLASPLLEVLTSAEMKKSPKPATLKPFDFSVSYKAPKSYLRTRVLQDAVGDQVVELFSEYFVLWSTNIAFPEFALPVVIMLKRWLKQSRKRVGGNNNGKLRSGLVLLVQKLEANAKFIEGKRAKVDFAPNDRAQVDAFLKDFDWEKTPVGAYVVAQRKAGAEKARMLEEARREDERKRKEEEQEALDQDVAEEVDDEEDDVEEMGEDDESSDEE</sequence>
<dbReference type="STRING" id="1141098.A0A1Y2DD33"/>
<evidence type="ECO:0000256" key="4">
    <source>
        <dbReference type="SAM" id="MobiDB-lite"/>
    </source>
</evidence>
<protein>
    <submittedName>
        <fullName evidence="5">Nucleolar complex protein 2</fullName>
    </submittedName>
</protein>
<dbReference type="FunCoup" id="A0A1Y2DD33">
    <property type="interactions" value="1004"/>
</dbReference>
<proteinExistence type="inferred from homology"/>
<feature type="compositionally biased region" description="Acidic residues" evidence="4">
    <location>
        <begin position="111"/>
        <end position="130"/>
    </location>
</feature>
<dbReference type="AlphaFoldDB" id="A0A1Y2DD33"/>
<dbReference type="Pfam" id="PF03715">
    <property type="entry name" value="Noc2"/>
    <property type="match status" value="1"/>
</dbReference>
<feature type="compositionally biased region" description="Basic and acidic residues" evidence="4">
    <location>
        <begin position="150"/>
        <end position="164"/>
    </location>
</feature>
<dbReference type="Proteomes" id="UP000193689">
    <property type="component" value="Unassembled WGS sequence"/>
</dbReference>
<comment type="caution">
    <text evidence="5">The sequence shown here is derived from an EMBL/GenBank/DDBJ whole genome shotgun (WGS) entry which is preliminary data.</text>
</comment>
<gene>
    <name evidence="5" type="ORF">BCR38DRAFT_354781</name>
</gene>
<feature type="compositionally biased region" description="Basic residues" evidence="4">
    <location>
        <begin position="28"/>
        <end position="45"/>
    </location>
</feature>
<feature type="compositionally biased region" description="Acidic residues" evidence="4">
    <location>
        <begin position="175"/>
        <end position="197"/>
    </location>
</feature>
<dbReference type="GO" id="GO:0005654">
    <property type="term" value="C:nucleoplasm"/>
    <property type="evidence" value="ECO:0007669"/>
    <property type="project" value="EnsemblFungi"/>
</dbReference>
<feature type="region of interest" description="Disordered" evidence="4">
    <location>
        <begin position="723"/>
        <end position="778"/>
    </location>
</feature>
<feature type="region of interest" description="Disordered" evidence="4">
    <location>
        <begin position="19"/>
        <end position="71"/>
    </location>
</feature>
<dbReference type="GO" id="GO:0005730">
    <property type="term" value="C:nucleolus"/>
    <property type="evidence" value="ECO:0007669"/>
    <property type="project" value="EnsemblFungi"/>
</dbReference>
<evidence type="ECO:0000313" key="5">
    <source>
        <dbReference type="EMBL" id="ORY57192.1"/>
    </source>
</evidence>
<keyword evidence="6" id="KW-1185">Reference proteome</keyword>
<organism evidence="5 6">
    <name type="scientific">Pseudomassariella vexata</name>
    <dbReference type="NCBI Taxonomy" id="1141098"/>
    <lineage>
        <taxon>Eukaryota</taxon>
        <taxon>Fungi</taxon>
        <taxon>Dikarya</taxon>
        <taxon>Ascomycota</taxon>
        <taxon>Pezizomycotina</taxon>
        <taxon>Sordariomycetes</taxon>
        <taxon>Xylariomycetidae</taxon>
        <taxon>Amphisphaeriales</taxon>
        <taxon>Pseudomassariaceae</taxon>
        <taxon>Pseudomassariella</taxon>
    </lineage>
</organism>
<dbReference type="PANTHER" id="PTHR12687">
    <property type="entry name" value="NUCLEOLAR COMPLEX 2 AND RAD4-RELATED"/>
    <property type="match status" value="1"/>
</dbReference>
<feature type="compositionally biased region" description="Acidic residues" evidence="4">
    <location>
        <begin position="746"/>
        <end position="778"/>
    </location>
</feature>
<evidence type="ECO:0000256" key="2">
    <source>
        <dbReference type="ARBA" id="ARBA00005907"/>
    </source>
</evidence>
<name>A0A1Y2DD33_9PEZI</name>
<dbReference type="GO" id="GO:0042273">
    <property type="term" value="P:ribosomal large subunit biogenesis"/>
    <property type="evidence" value="ECO:0007669"/>
    <property type="project" value="EnsemblFungi"/>
</dbReference>
<feature type="compositionally biased region" description="Basic residues" evidence="4">
    <location>
        <begin position="201"/>
        <end position="212"/>
    </location>
</feature>
<dbReference type="GO" id="GO:0030690">
    <property type="term" value="C:Noc1p-Noc2p complex"/>
    <property type="evidence" value="ECO:0007669"/>
    <property type="project" value="EnsemblFungi"/>
</dbReference>
<feature type="compositionally biased region" description="Acidic residues" evidence="4">
    <location>
        <begin position="216"/>
        <end position="227"/>
    </location>
</feature>
<feature type="compositionally biased region" description="Acidic residues" evidence="4">
    <location>
        <begin position="137"/>
        <end position="149"/>
    </location>
</feature>
<comment type="similarity">
    <text evidence="2">Belongs to the NOC2 family.</text>
</comment>